<evidence type="ECO:0000313" key="2">
    <source>
        <dbReference type="EMBL" id="KAK7196969.1"/>
    </source>
</evidence>
<sequence>MSRTPVVAAGGSLPWMWRAAAAATRHGVLVRRMDGQWRAPAVTPRRAVGRRYGDNVSSRGRVDASTPQLNSLSQSVLAHLTAHPAPSSSADTPEEEVWWAADQLLSLLLEPVPGSRHRRNSSSSSATPPSLHPLLAVRVLQRLGYAVCGGGGGGEAAKKGWSLHAHYPSLARRPGSTATAAAAQTPASTATVAVSAVHANTERVTGLVLGPLLPLLGDGTAAQPPHTQVRPVVPVVAEWLCTLPTDASVLPLVRWLPWVVAVYEDAARRRQLSSLPPLLQVLPHLLAKLRGHLSSSNTAGAADVVHDALCERCLASLLTVSCTTTTEAGDGTRRALAEVLWWHGDAPLLCLAGVRRAMQNAGQTVCLAPAASPSQLQELQRAGAGDSAAVAPHVRLRIDDDDVYRRFLLRLAALQSSAPAVYVSGAVPPAAMVTLELAEPLTTASRAAHTTTASDGDADVILRFVQPLHEYLLLLADAGTTADPRVQLTFASVVHVLTAVLRRLEELKQLSRCRGAAGVSAVQRAGAPASPPTDGVFALLPHKSRLHTLKSLCELLLRHARAVQASASTASPCAAWFADVGAPQQETVLRRLCGAARALVRVVMEERRCSLAEEGPEGSVLTASSLAASPTHDSRAVPTTATTMTTTAAAAASFERTLRTLAYRVVEPALSRLSAACAAARTGVPVHVLTFAEWTAFGELAGGRGAVDVGDVHAAVMDAVKDVFHCVGGRAGLQTAAQVLPHPGQQPLSAVVEGVRLTALRCWLFDGLRSSSSSAAHSQSAIATTLATPEEADAYMSWVAHHVPNAFFSAQQRVAAAAADVAAGASAEDDAAAAASPPQLLARLGLLTLLLHVRVLGARERLRRTRTAARTARTHPVDLSPEHARIGARDAPSSLESLLHALTASTSHAAAAAAAAAATAHPVAGGGDAWSLVTSSAATLQACAAPPPPLGCTAAWELAEELQELAATAATAAAEWLWLGSPEALWAVLDAPPHATQRHRCYLLPWTTLAQSHQPWRVYDESGQARRAAQEWETALHTWLSGAPSAASASAPPPRRPPVVRLVSVAEEVRFFSDLQAESGVHLGADVRVRRDDVRGEERELAPAVRRALQAASLLPPLLPAAAAEDVGWYAEADADGLD</sequence>
<comment type="caution">
    <text evidence="2">The sequence shown here is derived from an EMBL/GenBank/DDBJ whole genome shotgun (WGS) entry which is preliminary data.</text>
</comment>
<dbReference type="Proteomes" id="UP001430356">
    <property type="component" value="Unassembled WGS sequence"/>
</dbReference>
<proteinExistence type="predicted"/>
<dbReference type="AlphaFoldDB" id="A0AAW0EU66"/>
<evidence type="ECO:0000256" key="1">
    <source>
        <dbReference type="SAM" id="MobiDB-lite"/>
    </source>
</evidence>
<evidence type="ECO:0000313" key="3">
    <source>
        <dbReference type="Proteomes" id="UP001430356"/>
    </source>
</evidence>
<organism evidence="2 3">
    <name type="scientific">Novymonas esmeraldas</name>
    <dbReference type="NCBI Taxonomy" id="1808958"/>
    <lineage>
        <taxon>Eukaryota</taxon>
        <taxon>Discoba</taxon>
        <taxon>Euglenozoa</taxon>
        <taxon>Kinetoplastea</taxon>
        <taxon>Metakinetoplastina</taxon>
        <taxon>Trypanosomatida</taxon>
        <taxon>Trypanosomatidae</taxon>
        <taxon>Novymonas</taxon>
    </lineage>
</organism>
<feature type="region of interest" description="Disordered" evidence="1">
    <location>
        <begin position="41"/>
        <end position="67"/>
    </location>
</feature>
<protein>
    <submittedName>
        <fullName evidence="2">Uncharacterized protein</fullName>
    </submittedName>
</protein>
<name>A0AAW0EU66_9TRYP</name>
<gene>
    <name evidence="2" type="ORF">NESM_000640000</name>
</gene>
<keyword evidence="3" id="KW-1185">Reference proteome</keyword>
<accession>A0AAW0EU66</accession>
<dbReference type="EMBL" id="JAECZO010000091">
    <property type="protein sequence ID" value="KAK7196969.1"/>
    <property type="molecule type" value="Genomic_DNA"/>
</dbReference>
<reference evidence="2 3" key="1">
    <citation type="journal article" date="2021" name="MBio">
        <title>A New Model Trypanosomatid, Novymonas esmeraldas: Genomic Perception of Its 'Candidatus Pandoraea novymonadis' Endosymbiont.</title>
        <authorList>
            <person name="Zakharova A."/>
            <person name="Saura A."/>
            <person name="Butenko A."/>
            <person name="Podesvova L."/>
            <person name="Warmusova S."/>
            <person name="Kostygov A.Y."/>
            <person name="Nenarokova A."/>
            <person name="Lukes J."/>
            <person name="Opperdoes F.R."/>
            <person name="Yurchenko V."/>
        </authorList>
    </citation>
    <scope>NUCLEOTIDE SEQUENCE [LARGE SCALE GENOMIC DNA]</scope>
    <source>
        <strain evidence="2 3">E262AT.01</strain>
    </source>
</reference>